<dbReference type="EMBL" id="WTVP01000045">
    <property type="protein sequence ID" value="NMG16728.1"/>
    <property type="molecule type" value="Genomic_DNA"/>
</dbReference>
<reference evidence="1 2" key="1">
    <citation type="submission" date="2019-12" db="EMBL/GenBank/DDBJ databases">
        <title>Comparative genomics gives insights into the taxonomy of the Azoarcus-Aromatoleum group and reveals separate origins of nif in the plant-associated Azoarcus and non-plant-associated Aromatoleum sub-groups.</title>
        <authorList>
            <person name="Lafos M."/>
            <person name="Maluk M."/>
            <person name="Batista M."/>
            <person name="Junghare M."/>
            <person name="Carmona M."/>
            <person name="Faoro H."/>
            <person name="Cruz L.M."/>
            <person name="Battistoni F."/>
            <person name="De Souza E."/>
            <person name="Pedrosa F."/>
            <person name="Chen W.-M."/>
            <person name="Poole P.S."/>
            <person name="Dixon R.A."/>
            <person name="James E.K."/>
        </authorList>
    </citation>
    <scope>NUCLEOTIDE SEQUENCE [LARGE SCALE GENOMIC DNA]</scope>
    <source>
        <strain evidence="1 2">PbN1</strain>
    </source>
</reference>
<organism evidence="1 2">
    <name type="scientific">Aromatoleum bremense</name>
    <dbReference type="NCBI Taxonomy" id="76115"/>
    <lineage>
        <taxon>Bacteria</taxon>
        <taxon>Pseudomonadati</taxon>
        <taxon>Pseudomonadota</taxon>
        <taxon>Betaproteobacteria</taxon>
        <taxon>Rhodocyclales</taxon>
        <taxon>Rhodocyclaceae</taxon>
        <taxon>Aromatoleum</taxon>
    </lineage>
</organism>
<dbReference type="RefSeq" id="WP_169203297.1">
    <property type="nucleotide sequence ID" value="NZ_CP059467.1"/>
</dbReference>
<comment type="caution">
    <text evidence="1">The sequence shown here is derived from an EMBL/GenBank/DDBJ whole genome shotgun (WGS) entry which is preliminary data.</text>
</comment>
<evidence type="ECO:0000313" key="2">
    <source>
        <dbReference type="Proteomes" id="UP000633943"/>
    </source>
</evidence>
<proteinExistence type="predicted"/>
<evidence type="ECO:0000313" key="1">
    <source>
        <dbReference type="EMBL" id="NMG16728.1"/>
    </source>
</evidence>
<keyword evidence="2" id="KW-1185">Reference proteome</keyword>
<sequence>MNAVVVISLPSFIAGDVTAAWPSNRFVACVGRSLMIFVVYYHRFPVNFTVRNPMPHGHATRLPGEAIRALPVPGGTTTSRRRLKLAPVLHQARRLLPTAWFAWPEQGEPLDSRRPPPRD</sequence>
<name>A0ABX1NY62_9RHOO</name>
<dbReference type="Proteomes" id="UP000633943">
    <property type="component" value="Unassembled WGS sequence"/>
</dbReference>
<evidence type="ECO:0008006" key="3">
    <source>
        <dbReference type="Google" id="ProtNLM"/>
    </source>
</evidence>
<protein>
    <recommendedName>
        <fullName evidence="3">Secreted protein</fullName>
    </recommendedName>
</protein>
<accession>A0ABX1NY62</accession>
<gene>
    <name evidence="1" type="ORF">GPA24_14525</name>
</gene>